<dbReference type="EMBL" id="HBHK01020050">
    <property type="protein sequence ID" value="CAD9696075.1"/>
    <property type="molecule type" value="Transcribed_RNA"/>
</dbReference>
<feature type="signal peptide" evidence="1">
    <location>
        <begin position="1"/>
        <end position="19"/>
    </location>
</feature>
<dbReference type="AlphaFoldDB" id="A0A7S2WN05"/>
<proteinExistence type="predicted"/>
<feature type="chain" id="PRO_5030537976" evidence="1">
    <location>
        <begin position="20"/>
        <end position="221"/>
    </location>
</feature>
<accession>A0A7S2WN05</accession>
<evidence type="ECO:0000256" key="1">
    <source>
        <dbReference type="SAM" id="SignalP"/>
    </source>
</evidence>
<evidence type="ECO:0000313" key="2">
    <source>
        <dbReference type="EMBL" id="CAD9696075.1"/>
    </source>
</evidence>
<reference evidence="2" key="1">
    <citation type="submission" date="2021-01" db="EMBL/GenBank/DDBJ databases">
        <authorList>
            <person name="Corre E."/>
            <person name="Pelletier E."/>
            <person name="Niang G."/>
            <person name="Scheremetjew M."/>
            <person name="Finn R."/>
            <person name="Kale V."/>
            <person name="Holt S."/>
            <person name="Cochrane G."/>
            <person name="Meng A."/>
            <person name="Brown T."/>
            <person name="Cohen L."/>
        </authorList>
    </citation>
    <scope>NUCLEOTIDE SEQUENCE</scope>
    <source>
        <strain evidence="2">NY070348D</strain>
    </source>
</reference>
<protein>
    <submittedName>
        <fullName evidence="2">Uncharacterized protein</fullName>
    </submittedName>
</protein>
<sequence length="221" mass="24573">MILYIFLVLITVHVKVNEAVLTAQQASYPQDLISTFRMMDELETTQHTASFTMAPHTEEDHANLLNNLHDDGQSMNVVPLPELQKAWKDGLSLQDGIRRFSNCALDNPIDAPGKPCSTACSFTEKYRCHFGYAPLTPEFINLLENDSSLDVIRLGVSQLIDPGEKLYKKGDTCRGKDFSLKECSDASACVKMQMPPGSTNYEPSNKTCPTESTASIWCKCN</sequence>
<gene>
    <name evidence="2" type="ORF">QSP1433_LOCUS12715</name>
</gene>
<keyword evidence="1" id="KW-0732">Signal</keyword>
<name>A0A7S2WN05_9STRA</name>
<organism evidence="2">
    <name type="scientific">Mucochytrium quahogii</name>
    <dbReference type="NCBI Taxonomy" id="96639"/>
    <lineage>
        <taxon>Eukaryota</taxon>
        <taxon>Sar</taxon>
        <taxon>Stramenopiles</taxon>
        <taxon>Bigyra</taxon>
        <taxon>Labyrinthulomycetes</taxon>
        <taxon>Thraustochytrida</taxon>
        <taxon>Thraustochytriidae</taxon>
        <taxon>Mucochytrium</taxon>
    </lineage>
</organism>